<evidence type="ECO:0000313" key="2">
    <source>
        <dbReference type="EMBL" id="KAK7070012.1"/>
    </source>
</evidence>
<feature type="non-terminal residue" evidence="2">
    <location>
        <position position="1"/>
    </location>
</feature>
<organism evidence="2 3">
    <name type="scientific">Halocaridina rubra</name>
    <name type="common">Hawaiian red shrimp</name>
    <dbReference type="NCBI Taxonomy" id="373956"/>
    <lineage>
        <taxon>Eukaryota</taxon>
        <taxon>Metazoa</taxon>
        <taxon>Ecdysozoa</taxon>
        <taxon>Arthropoda</taxon>
        <taxon>Crustacea</taxon>
        <taxon>Multicrustacea</taxon>
        <taxon>Malacostraca</taxon>
        <taxon>Eumalacostraca</taxon>
        <taxon>Eucarida</taxon>
        <taxon>Decapoda</taxon>
        <taxon>Pleocyemata</taxon>
        <taxon>Caridea</taxon>
        <taxon>Atyoidea</taxon>
        <taxon>Atyidae</taxon>
        <taxon>Halocaridina</taxon>
    </lineage>
</organism>
<dbReference type="GO" id="GO:0005615">
    <property type="term" value="C:extracellular space"/>
    <property type="evidence" value="ECO:0007669"/>
    <property type="project" value="InterPro"/>
</dbReference>
<dbReference type="EMBL" id="JAXCGZ010015606">
    <property type="protein sequence ID" value="KAK7070012.1"/>
    <property type="molecule type" value="Genomic_DNA"/>
</dbReference>
<evidence type="ECO:0000313" key="3">
    <source>
        <dbReference type="Proteomes" id="UP001381693"/>
    </source>
</evidence>
<dbReference type="PANTHER" id="PTHR11412">
    <property type="entry name" value="MACROGLOBULIN / COMPLEMENT"/>
    <property type="match status" value="1"/>
</dbReference>
<dbReference type="PANTHER" id="PTHR11412:SF171">
    <property type="entry name" value="PREGNANCY ZONE PROTEIN-LIKE PROTEIN"/>
    <property type="match status" value="1"/>
</dbReference>
<evidence type="ECO:0000259" key="1">
    <source>
        <dbReference type="Pfam" id="PF07678"/>
    </source>
</evidence>
<gene>
    <name evidence="2" type="ORF">SK128_004122</name>
</gene>
<dbReference type="InterPro" id="IPR011626">
    <property type="entry name" value="Alpha-macroglobulin_TED"/>
</dbReference>
<feature type="domain" description="Alpha-macroglobulin-like TED" evidence="1">
    <location>
        <begin position="8"/>
        <end position="142"/>
    </location>
</feature>
<comment type="caution">
    <text evidence="2">The sequence shown here is derived from an EMBL/GenBank/DDBJ whole genome shotgun (WGS) entry which is preliminary data.</text>
</comment>
<sequence length="155" mass="16633">GGIAGSGSPVPLTAYVLISLLEAGESSASRAISEASFCLHADTTDNPYTLVLKAYALALSHDAKAESVIKQLIELAVQTTNSMYWELPAGSGTSDAVAVETAGYAVLAMMTIDAKRYEDYAFKIVKWLSSQRNAQGGFISTQVRHSILTFFEIYQ</sequence>
<protein>
    <recommendedName>
        <fullName evidence="1">Alpha-macroglobulin-like TED domain-containing protein</fullName>
    </recommendedName>
</protein>
<dbReference type="SUPFAM" id="SSF48239">
    <property type="entry name" value="Terpenoid cyclases/Protein prenyltransferases"/>
    <property type="match status" value="1"/>
</dbReference>
<reference evidence="2 3" key="1">
    <citation type="submission" date="2023-11" db="EMBL/GenBank/DDBJ databases">
        <title>Halocaridina rubra genome assembly.</title>
        <authorList>
            <person name="Smith C."/>
        </authorList>
    </citation>
    <scope>NUCLEOTIDE SEQUENCE [LARGE SCALE GENOMIC DNA]</scope>
    <source>
        <strain evidence="2">EP-1</strain>
        <tissue evidence="2">Whole</tissue>
    </source>
</reference>
<dbReference type="Proteomes" id="UP001381693">
    <property type="component" value="Unassembled WGS sequence"/>
</dbReference>
<proteinExistence type="predicted"/>
<name>A0AAN9A562_HALRR</name>
<dbReference type="AlphaFoldDB" id="A0AAN9A562"/>
<keyword evidence="3" id="KW-1185">Reference proteome</keyword>
<dbReference type="Pfam" id="PF07678">
    <property type="entry name" value="TED_complement"/>
    <property type="match status" value="1"/>
</dbReference>
<dbReference type="InterPro" id="IPR008930">
    <property type="entry name" value="Terpenoid_cyclase/PrenylTrfase"/>
</dbReference>
<dbReference type="InterPro" id="IPR050473">
    <property type="entry name" value="A2M/Complement_sys"/>
</dbReference>
<accession>A0AAN9A562</accession>
<dbReference type="Gene3D" id="1.50.10.20">
    <property type="match status" value="1"/>
</dbReference>